<proteinExistence type="predicted"/>
<dbReference type="EMBL" id="CALSBS010000009">
    <property type="protein sequence ID" value="CAH6659815.1"/>
    <property type="molecule type" value="Genomic_DNA"/>
</dbReference>
<keyword evidence="2" id="KW-1185">Reference proteome</keyword>
<dbReference type="InterPro" id="IPR025320">
    <property type="entry name" value="DUF4225"/>
</dbReference>
<evidence type="ECO:0008006" key="3">
    <source>
        <dbReference type="Google" id="ProtNLM"/>
    </source>
</evidence>
<name>A0ABM9F9M7_9ENTR</name>
<protein>
    <recommendedName>
        <fullName evidence="3">DUF4225 domain-containing protein</fullName>
    </recommendedName>
</protein>
<gene>
    <name evidence="1" type="ORF">FBBNIHIM_11870</name>
</gene>
<organism evidence="1 2">
    <name type="scientific">Pseudocitrobacter vendiensis</name>
    <dbReference type="NCBI Taxonomy" id="2488306"/>
    <lineage>
        <taxon>Bacteria</taxon>
        <taxon>Pseudomonadati</taxon>
        <taxon>Pseudomonadota</taxon>
        <taxon>Gammaproteobacteria</taxon>
        <taxon>Enterobacterales</taxon>
        <taxon>Enterobacteriaceae</taxon>
        <taxon>Pseudocitrobacter</taxon>
    </lineage>
</organism>
<comment type="caution">
    <text evidence="1">The sequence shown here is derived from an EMBL/GenBank/DDBJ whole genome shotgun (WGS) entry which is preliminary data.</text>
</comment>
<dbReference type="Pfam" id="PF13988">
    <property type="entry name" value="DUF4225"/>
    <property type="match status" value="1"/>
</dbReference>
<evidence type="ECO:0000313" key="1">
    <source>
        <dbReference type="EMBL" id="CAH6659815.1"/>
    </source>
</evidence>
<accession>A0ABM9F9M7</accession>
<dbReference type="RefSeq" id="WP_253897999.1">
    <property type="nucleotide sequence ID" value="NZ_CALSBS010000009.1"/>
</dbReference>
<evidence type="ECO:0000313" key="2">
    <source>
        <dbReference type="Proteomes" id="UP001152651"/>
    </source>
</evidence>
<dbReference type="Proteomes" id="UP001152651">
    <property type="component" value="Unassembled WGS sequence"/>
</dbReference>
<reference evidence="1" key="1">
    <citation type="submission" date="2022-05" db="EMBL/GenBank/DDBJ databases">
        <authorList>
            <person name="Blom J."/>
        </authorList>
    </citation>
    <scope>NUCLEOTIDE SEQUENCE</scope>
    <source>
        <strain evidence="1">Type strain: CPO20170097</strain>
    </source>
</reference>
<sequence length="262" mass="29260">MSSYGLMSLKNIKADIDRLVFDIAFHYLNDIKIRSEFMVSENMTSDDYIDGYVSGRTSFAQAMDGLNKQYHRLLENQSQLQMGSIKLYAIAEREKDRHSTLTITLKRVGFVSGAMQVIGGAGICKVSLGAACKAYGFPLMIQGTENIWENGYYLVYHTDPEKVPVREAYRYAARLLGGDDKDGDIAFSAGDIVLSAGSLSSFVLKEDSWKLFHFIQEDYIRNWSQLGAAGWLNEVVGNAASVFSIKKAIGENETNWKKLGKE</sequence>